<reference evidence="1" key="1">
    <citation type="submission" date="2019-06" db="EMBL/GenBank/DDBJ databases">
        <authorList>
            <person name="Zheng W."/>
        </authorList>
    </citation>
    <scope>NUCLEOTIDE SEQUENCE</scope>
    <source>
        <strain evidence="1">QDHG01</strain>
    </source>
</reference>
<gene>
    <name evidence="1" type="ORF">FGO68_gene4640</name>
</gene>
<dbReference type="Proteomes" id="UP000785679">
    <property type="component" value="Unassembled WGS sequence"/>
</dbReference>
<dbReference type="AlphaFoldDB" id="A0A8J8NMH9"/>
<dbReference type="EMBL" id="RRYP01011038">
    <property type="protein sequence ID" value="TNV78001.1"/>
    <property type="molecule type" value="Genomic_DNA"/>
</dbReference>
<sequence>MENFQHLFQLGKIRQQKSLLPEILLYIFRDPLCKVLYSGSKASRKYLIAHFALLNKETNPLILAVKGEKITMSDLTNQLMYSTQYQVTFIERIKTDTIDIIACGFSWSGLYFFCTSTGKLLIKLPSVFNTRCCYLDKDRDLLFVQAQYPVYGLENQLLELSGPRIIIITLDAFKLLPSQLHSNILYFLQKDGYVCEYDSLTGGSQLHQMHLPESEKPLDLYVGVVITCLGSECLAMACNLGLVLWDTIQVKVIAEGKIETVEAANWKQSVVIYSCAHEAFKGIIIQDLEQGNILKKIDCKIYSKPISLKLLNSFKRTLIMANRKGVYAIDLDRDNPQGILLWKCPKLTNTCKNIVEIEENTQEGKSQVRLIGINQEGKPSKYSLIQMQIPL</sequence>
<evidence type="ECO:0000313" key="2">
    <source>
        <dbReference type="Proteomes" id="UP000785679"/>
    </source>
</evidence>
<protein>
    <submittedName>
        <fullName evidence="1">Uncharacterized protein</fullName>
    </submittedName>
</protein>
<name>A0A8J8NMH9_HALGN</name>
<evidence type="ECO:0000313" key="1">
    <source>
        <dbReference type="EMBL" id="TNV78001.1"/>
    </source>
</evidence>
<accession>A0A8J8NMH9</accession>
<organism evidence="1 2">
    <name type="scientific">Halteria grandinella</name>
    <dbReference type="NCBI Taxonomy" id="5974"/>
    <lineage>
        <taxon>Eukaryota</taxon>
        <taxon>Sar</taxon>
        <taxon>Alveolata</taxon>
        <taxon>Ciliophora</taxon>
        <taxon>Intramacronucleata</taxon>
        <taxon>Spirotrichea</taxon>
        <taxon>Stichotrichia</taxon>
        <taxon>Sporadotrichida</taxon>
        <taxon>Halteriidae</taxon>
        <taxon>Halteria</taxon>
    </lineage>
</organism>
<comment type="caution">
    <text evidence="1">The sequence shown here is derived from an EMBL/GenBank/DDBJ whole genome shotgun (WGS) entry which is preliminary data.</text>
</comment>
<keyword evidence="2" id="KW-1185">Reference proteome</keyword>
<proteinExistence type="predicted"/>